<organism evidence="1 2">
    <name type="scientific">Dyella caseinilytica</name>
    <dbReference type="NCBI Taxonomy" id="1849581"/>
    <lineage>
        <taxon>Bacteria</taxon>
        <taxon>Pseudomonadati</taxon>
        <taxon>Pseudomonadota</taxon>
        <taxon>Gammaproteobacteria</taxon>
        <taxon>Lysobacterales</taxon>
        <taxon>Rhodanobacteraceae</taxon>
        <taxon>Dyella</taxon>
    </lineage>
</organism>
<reference evidence="1 2" key="1">
    <citation type="submission" date="2020-10" db="EMBL/GenBank/DDBJ databases">
        <title>Phylogeny of dyella-like bacteria.</title>
        <authorList>
            <person name="Fu J."/>
        </authorList>
    </citation>
    <scope>NUCLEOTIDE SEQUENCE [LARGE SCALE GENOMIC DNA]</scope>
    <source>
        <strain evidence="1 2">DHOB09</strain>
    </source>
</reference>
<proteinExistence type="predicted"/>
<accession>A0ABX7GR22</accession>
<keyword evidence="2" id="KW-1185">Reference proteome</keyword>
<sequence>MTLTWNTAALLFFLVYSAGYLSARWLYLRTDISQTPRSPESIDDEAILTEYRAGRRIDALRLYRTRYLCGLKEAQAGLQALVKAADRS</sequence>
<evidence type="ECO:0000313" key="2">
    <source>
        <dbReference type="Proteomes" id="UP000663181"/>
    </source>
</evidence>
<name>A0ABX7GR22_9GAMM</name>
<gene>
    <name evidence="1" type="ORF">ISN74_13270</name>
</gene>
<evidence type="ECO:0000313" key="1">
    <source>
        <dbReference type="EMBL" id="QRN52443.1"/>
    </source>
</evidence>
<dbReference type="EMBL" id="CP064030">
    <property type="protein sequence ID" value="QRN52443.1"/>
    <property type="molecule type" value="Genomic_DNA"/>
</dbReference>
<protein>
    <submittedName>
        <fullName evidence="1">Uncharacterized protein</fullName>
    </submittedName>
</protein>
<dbReference type="RefSeq" id="WP_188799692.1">
    <property type="nucleotide sequence ID" value="NZ_BMIZ01000002.1"/>
</dbReference>
<dbReference type="Proteomes" id="UP000663181">
    <property type="component" value="Chromosome"/>
</dbReference>